<proteinExistence type="predicted"/>
<dbReference type="STRING" id="1437824.BN940_06706"/>
<dbReference type="AlphaFoldDB" id="W8WW73"/>
<dbReference type="Proteomes" id="UP000019805">
    <property type="component" value="Chromosome"/>
</dbReference>
<dbReference type="EMBL" id="HG916765">
    <property type="protein sequence ID" value="CDM23809.1"/>
    <property type="molecule type" value="Genomic_DNA"/>
</dbReference>
<name>W8WW73_CASD6</name>
<dbReference type="HOGENOM" id="CLU_3197619_0_0_4"/>
<gene>
    <name evidence="1" type="ORF">BN940_06706</name>
</gene>
<evidence type="ECO:0000313" key="2">
    <source>
        <dbReference type="Proteomes" id="UP000019805"/>
    </source>
</evidence>
<protein>
    <submittedName>
        <fullName evidence="1">Uncharacterized protein</fullName>
    </submittedName>
</protein>
<sequence>MIGIRPRLSESAGRSAAPGRIAFVDLISVNLSDIFDLLIRQVVEF</sequence>
<organism evidence="1 2">
    <name type="scientific">Castellaniella defragrans (strain DSM 12143 / CCUG 39792 / 65Phen)</name>
    <name type="common">Alcaligenes defragrans</name>
    <dbReference type="NCBI Taxonomy" id="1437824"/>
    <lineage>
        <taxon>Bacteria</taxon>
        <taxon>Pseudomonadati</taxon>
        <taxon>Pseudomonadota</taxon>
        <taxon>Betaproteobacteria</taxon>
        <taxon>Burkholderiales</taxon>
        <taxon>Alcaligenaceae</taxon>
        <taxon>Castellaniella</taxon>
    </lineage>
</organism>
<reference evidence="1 2" key="1">
    <citation type="journal article" date="2014" name="BMC Microbiol.">
        <title>The oxygen-independent metabolism of cyclic monoterpenes in Castellaniella defragrans 65Phen.</title>
        <authorList>
            <person name="Petasch J."/>
            <person name="Disch E.M."/>
            <person name="Markert S."/>
            <person name="Becher D."/>
            <person name="Schweder T."/>
            <person name="Huttel B."/>
            <person name="Reinhardt R."/>
            <person name="Harder J."/>
        </authorList>
    </citation>
    <scope>NUCLEOTIDE SEQUENCE [LARGE SCALE GENOMIC DNA]</scope>
    <source>
        <strain evidence="1">65Phen</strain>
    </source>
</reference>
<keyword evidence="2" id="KW-1185">Reference proteome</keyword>
<evidence type="ECO:0000313" key="1">
    <source>
        <dbReference type="EMBL" id="CDM23809.1"/>
    </source>
</evidence>
<dbReference type="KEGG" id="cdn:BN940_06706"/>
<accession>W8WW73</accession>